<evidence type="ECO:0000256" key="2">
    <source>
        <dbReference type="ARBA" id="ARBA00022670"/>
    </source>
</evidence>
<dbReference type="EMBL" id="CAJVPS010002169">
    <property type="protein sequence ID" value="CAG8561804.1"/>
    <property type="molecule type" value="Genomic_DNA"/>
</dbReference>
<dbReference type="InterPro" id="IPR038765">
    <property type="entry name" value="Papain-like_cys_pep_sf"/>
</dbReference>
<feature type="domain" description="Ubiquitin-like protease family profile" evidence="6">
    <location>
        <begin position="142"/>
        <end position="332"/>
    </location>
</feature>
<dbReference type="InterPro" id="IPR003653">
    <property type="entry name" value="Peptidase_C48_C"/>
</dbReference>
<feature type="region of interest" description="Disordered" evidence="5">
    <location>
        <begin position="107"/>
        <end position="129"/>
    </location>
</feature>
<evidence type="ECO:0000256" key="3">
    <source>
        <dbReference type="ARBA" id="ARBA00022801"/>
    </source>
</evidence>
<evidence type="ECO:0000313" key="7">
    <source>
        <dbReference type="EMBL" id="CAG8561804.1"/>
    </source>
</evidence>
<comment type="similarity">
    <text evidence="1">Belongs to the peptidase C48 family.</text>
</comment>
<dbReference type="Proteomes" id="UP000789508">
    <property type="component" value="Unassembled WGS sequence"/>
</dbReference>
<keyword evidence="4" id="KW-0788">Thiol protease</keyword>
<dbReference type="Gene3D" id="3.40.395.10">
    <property type="entry name" value="Adenoviral Proteinase, Chain A"/>
    <property type="match status" value="1"/>
</dbReference>
<dbReference type="GO" id="GO:0000338">
    <property type="term" value="P:protein deneddylation"/>
    <property type="evidence" value="ECO:0007669"/>
    <property type="project" value="TreeGrafter"/>
</dbReference>
<feature type="compositionally biased region" description="Low complexity" evidence="5">
    <location>
        <begin position="119"/>
        <end position="129"/>
    </location>
</feature>
<dbReference type="Pfam" id="PF02902">
    <property type="entry name" value="Peptidase_C48"/>
    <property type="match status" value="1"/>
</dbReference>
<dbReference type="PANTHER" id="PTHR46468:SF1">
    <property type="entry name" value="SENTRIN-SPECIFIC PROTEASE 8"/>
    <property type="match status" value="1"/>
</dbReference>
<sequence length="348" mass="39185">MDIEEKGDPYDYADNFKEFSKKVRLLSGKINQKNTEKAKVDQIYRLKKILKACSLPLEEYKKTKSFNGKDNFREDKITTEESQFVRDNINQETVKEINNLYSIHFPGNQKKPSPHIPKKNNLPNDKPNLTKTKTETIASLEQKLSADNIREYLNGATTPDELETREKKVLKIVEKLIGKTPSTPPQENAYEEIEKNVNEILLLTPSITQIIQNAVGDINSMSDADKQAHRATTNEYKSKEIIFLPVNNSSTGGYEGGTGSHWSLLVYRRANEFHYYDSAGSMNLTAATNLANNFLKYLEIGGSANIIKPASCPQQSNGSDCGVFTIAFTRCLVNKFKNNPGAVDQNDF</sequence>
<dbReference type="GO" id="GO:0006508">
    <property type="term" value="P:proteolysis"/>
    <property type="evidence" value="ECO:0007669"/>
    <property type="project" value="UniProtKB-KW"/>
</dbReference>
<dbReference type="GO" id="GO:0008234">
    <property type="term" value="F:cysteine-type peptidase activity"/>
    <property type="evidence" value="ECO:0007669"/>
    <property type="project" value="UniProtKB-KW"/>
</dbReference>
<keyword evidence="3" id="KW-0378">Hydrolase</keyword>
<keyword evidence="2" id="KW-0645">Protease</keyword>
<dbReference type="GO" id="GO:0019784">
    <property type="term" value="F:deNEDDylase activity"/>
    <property type="evidence" value="ECO:0007669"/>
    <property type="project" value="InterPro"/>
</dbReference>
<evidence type="ECO:0000313" key="8">
    <source>
        <dbReference type="Proteomes" id="UP000789508"/>
    </source>
</evidence>
<keyword evidence="8" id="KW-1185">Reference proteome</keyword>
<evidence type="ECO:0000256" key="5">
    <source>
        <dbReference type="SAM" id="MobiDB-lite"/>
    </source>
</evidence>
<dbReference type="AlphaFoldDB" id="A0A9N9BB29"/>
<accession>A0A9N9BB29</accession>
<proteinExistence type="inferred from homology"/>
<evidence type="ECO:0000256" key="1">
    <source>
        <dbReference type="ARBA" id="ARBA00005234"/>
    </source>
</evidence>
<dbReference type="PANTHER" id="PTHR46468">
    <property type="entry name" value="SENTRIN-SPECIFIC PROTEASE 8"/>
    <property type="match status" value="1"/>
</dbReference>
<organism evidence="7 8">
    <name type="scientific">Ambispora leptoticha</name>
    <dbReference type="NCBI Taxonomy" id="144679"/>
    <lineage>
        <taxon>Eukaryota</taxon>
        <taxon>Fungi</taxon>
        <taxon>Fungi incertae sedis</taxon>
        <taxon>Mucoromycota</taxon>
        <taxon>Glomeromycotina</taxon>
        <taxon>Glomeromycetes</taxon>
        <taxon>Archaeosporales</taxon>
        <taxon>Ambisporaceae</taxon>
        <taxon>Ambispora</taxon>
    </lineage>
</organism>
<name>A0A9N9BB29_9GLOM</name>
<dbReference type="SUPFAM" id="SSF54001">
    <property type="entry name" value="Cysteine proteinases"/>
    <property type="match status" value="1"/>
</dbReference>
<reference evidence="7" key="1">
    <citation type="submission" date="2021-06" db="EMBL/GenBank/DDBJ databases">
        <authorList>
            <person name="Kallberg Y."/>
            <person name="Tangrot J."/>
            <person name="Rosling A."/>
        </authorList>
    </citation>
    <scope>NUCLEOTIDE SEQUENCE</scope>
    <source>
        <strain evidence="7">FL130A</strain>
    </source>
</reference>
<dbReference type="PROSITE" id="PS50600">
    <property type="entry name" value="ULP_PROTEASE"/>
    <property type="match status" value="1"/>
</dbReference>
<dbReference type="OrthoDB" id="5065855at2759"/>
<protein>
    <submittedName>
        <fullName evidence="7">9538_t:CDS:1</fullName>
    </submittedName>
</protein>
<evidence type="ECO:0000256" key="4">
    <source>
        <dbReference type="ARBA" id="ARBA00022807"/>
    </source>
</evidence>
<dbReference type="InterPro" id="IPR044613">
    <property type="entry name" value="Nep1/2-like"/>
</dbReference>
<gene>
    <name evidence="7" type="ORF">ALEPTO_LOCUS6387</name>
</gene>
<comment type="caution">
    <text evidence="7">The sequence shown here is derived from an EMBL/GenBank/DDBJ whole genome shotgun (WGS) entry which is preliminary data.</text>
</comment>
<evidence type="ECO:0000259" key="6">
    <source>
        <dbReference type="PROSITE" id="PS50600"/>
    </source>
</evidence>